<dbReference type="SMART" id="SM00182">
    <property type="entry name" value="CULLIN"/>
    <property type="match status" value="1"/>
</dbReference>
<feature type="compositionally biased region" description="Basic and acidic residues" evidence="7">
    <location>
        <begin position="184"/>
        <end position="193"/>
    </location>
</feature>
<evidence type="ECO:0000256" key="4">
    <source>
        <dbReference type="ARBA" id="ARBA00022786"/>
    </source>
</evidence>
<feature type="compositionally biased region" description="Low complexity" evidence="7">
    <location>
        <begin position="203"/>
        <end position="214"/>
    </location>
</feature>
<dbReference type="Pfam" id="PF08672">
    <property type="entry name" value="ANAPC2"/>
    <property type="match status" value="1"/>
</dbReference>
<name>A0AAW1QUF0_9CHLO</name>
<evidence type="ECO:0000313" key="9">
    <source>
        <dbReference type="EMBL" id="KAK9825161.1"/>
    </source>
</evidence>
<dbReference type="Gene3D" id="3.30.230.130">
    <property type="entry name" value="Cullin, Chain C, Domain 2"/>
    <property type="match status" value="1"/>
</dbReference>
<dbReference type="Pfam" id="PF26557">
    <property type="entry name" value="Cullin_AB"/>
    <property type="match status" value="1"/>
</dbReference>
<dbReference type="GO" id="GO:0005680">
    <property type="term" value="C:anaphase-promoting complex"/>
    <property type="evidence" value="ECO:0007669"/>
    <property type="project" value="TreeGrafter"/>
</dbReference>
<keyword evidence="2" id="KW-0132">Cell division</keyword>
<evidence type="ECO:0000256" key="2">
    <source>
        <dbReference type="ARBA" id="ARBA00022618"/>
    </source>
</evidence>
<dbReference type="GO" id="GO:0070979">
    <property type="term" value="P:protein K11-linked ubiquitination"/>
    <property type="evidence" value="ECO:0007669"/>
    <property type="project" value="TreeGrafter"/>
</dbReference>
<dbReference type="Pfam" id="PF25773">
    <property type="entry name" value="TPR_ANAPC2"/>
    <property type="match status" value="1"/>
</dbReference>
<dbReference type="InterPro" id="IPR036317">
    <property type="entry name" value="Cullin_homology_sf"/>
</dbReference>
<dbReference type="GO" id="GO:0006511">
    <property type="term" value="P:ubiquitin-dependent protein catabolic process"/>
    <property type="evidence" value="ECO:0007669"/>
    <property type="project" value="InterPro"/>
</dbReference>
<dbReference type="InterPro" id="IPR036390">
    <property type="entry name" value="WH_DNA-bd_sf"/>
</dbReference>
<feature type="domain" description="Cullin family profile" evidence="8">
    <location>
        <begin position="491"/>
        <end position="703"/>
    </location>
</feature>
<evidence type="ECO:0000256" key="5">
    <source>
        <dbReference type="ARBA" id="ARBA00023306"/>
    </source>
</evidence>
<feature type="region of interest" description="Disordered" evidence="7">
    <location>
        <begin position="726"/>
        <end position="750"/>
    </location>
</feature>
<evidence type="ECO:0000313" key="10">
    <source>
        <dbReference type="Proteomes" id="UP001445335"/>
    </source>
</evidence>
<gene>
    <name evidence="9" type="ORF">WJX81_008683</name>
</gene>
<dbReference type="InterPro" id="IPR014786">
    <property type="entry name" value="ANAPC2_C"/>
</dbReference>
<dbReference type="EMBL" id="JALJOU010000077">
    <property type="protein sequence ID" value="KAK9825161.1"/>
    <property type="molecule type" value="Genomic_DNA"/>
</dbReference>
<dbReference type="PANTHER" id="PTHR45957:SF1">
    <property type="entry name" value="ANAPHASE-PROMOTING COMPLEX SUBUNIT 2"/>
    <property type="match status" value="1"/>
</dbReference>
<keyword evidence="4" id="KW-0833">Ubl conjugation pathway</keyword>
<dbReference type="Gene3D" id="1.10.10.10">
    <property type="entry name" value="Winged helix-like DNA-binding domain superfamily/Winged helix DNA-binding domain"/>
    <property type="match status" value="1"/>
</dbReference>
<dbReference type="GO" id="GO:0007091">
    <property type="term" value="P:metaphase/anaphase transition of mitotic cell cycle"/>
    <property type="evidence" value="ECO:0007669"/>
    <property type="project" value="TreeGrafter"/>
</dbReference>
<dbReference type="PANTHER" id="PTHR45957">
    <property type="entry name" value="ANAPHASE-PROMOTING COMPLEX SUBUNIT 2"/>
    <property type="match status" value="1"/>
</dbReference>
<dbReference type="PROSITE" id="PS50069">
    <property type="entry name" value="CULLIN_2"/>
    <property type="match status" value="1"/>
</dbReference>
<reference evidence="9 10" key="1">
    <citation type="journal article" date="2024" name="Nat. Commun.">
        <title>Phylogenomics reveals the evolutionary origins of lichenization in chlorophyte algae.</title>
        <authorList>
            <person name="Puginier C."/>
            <person name="Libourel C."/>
            <person name="Otte J."/>
            <person name="Skaloud P."/>
            <person name="Haon M."/>
            <person name="Grisel S."/>
            <person name="Petersen M."/>
            <person name="Berrin J.G."/>
            <person name="Delaux P.M."/>
            <person name="Dal Grande F."/>
            <person name="Keller J."/>
        </authorList>
    </citation>
    <scope>NUCLEOTIDE SEQUENCE [LARGE SCALE GENOMIC DNA]</scope>
    <source>
        <strain evidence="9 10">SAG 245.80</strain>
    </source>
</reference>
<protein>
    <recommendedName>
        <fullName evidence="1">Anaphase-promoting complex subunit 2</fullName>
    </recommendedName>
</protein>
<feature type="region of interest" description="Disordered" evidence="7">
    <location>
        <begin position="570"/>
        <end position="593"/>
    </location>
</feature>
<accession>A0AAW1QUF0</accession>
<proteinExistence type="inferred from homology"/>
<keyword evidence="5" id="KW-0131">Cell cycle</keyword>
<dbReference type="AlphaFoldDB" id="A0AAW1QUF0"/>
<dbReference type="SUPFAM" id="SSF75632">
    <property type="entry name" value="Cullin homology domain"/>
    <property type="match status" value="1"/>
</dbReference>
<dbReference type="Proteomes" id="UP001445335">
    <property type="component" value="Unassembled WGS sequence"/>
</dbReference>
<sequence>MQTAAGAWQAFTSSAATALSKAPSGAAAAAPLSASGLSGLPQLGAAGLAELAGAHLLSKAEEAMQARHLERFWAHFRVGPLPVAELELVLPKALAELCDALAAHLRLLAALTQQLSAGARTSPAAAEVQGTGLLGLTTRYRRAVGVLFAMAAPVSLPDMLERYYAERLAEYAAAVRRRPGSCRDSSDSDSCERDSDDENPNIGSGSAAAKRGSRGAADSAAWRQRVQTTAAALQQLGMQAASEAACSAAVCGAVRRHLARRMRGASARSVLPAAQAFLGAVPLPYLGLVLARADDAAGALAQWGARLRFFVYKAIGGLRISQLFDLVVDYPESRPALQDVAVCLRHTSLHGVFTARFRAAIQQRLLHAGAATSDIIAQYVATIRALRDVDPSGVLLEAVGDPIKAYLRGRRDTIRCIVASLTDDAQSGGAGAGESLFDELARPADAEGEGSDAEYEGDELAAAAAAAAWQPDPVDVDARRPARARRSADIISMLVAIYGSKELFIAEYRVMLADKLLAKADYDCSREVRTLELLKLRFGDANLHNCEVMLKDLADSKRLNGGIHALPAAATSPLRRSPRRRDRRAATAPPPGNLSATILSSLFWPPIQEEKLALPPRVQAQMDAYAARYYILKAPRRLVWRPHLGSVDLVLTVGSRRLELTVTPLQAALLLPFQEKAEWRAQALSERVGIPPAMLRRRALFWVNQGVLRELRDGAGRTLYCRADALAPPPRRSGPGDAAVDMDDAEAEPADAAGQLQQEMAVYEQFVMGMLANFDGLPLERIHNMLKMFVSEPPYDKSAEQLAAFLGGLVADEKLVLEGSLYKRRAAA</sequence>
<dbReference type="SMART" id="SM01013">
    <property type="entry name" value="APC2"/>
    <property type="match status" value="1"/>
</dbReference>
<feature type="region of interest" description="Disordered" evidence="7">
    <location>
        <begin position="179"/>
        <end position="214"/>
    </location>
</feature>
<dbReference type="SUPFAM" id="SSF46785">
    <property type="entry name" value="Winged helix' DNA-binding domain"/>
    <property type="match status" value="1"/>
</dbReference>
<dbReference type="InterPro" id="IPR044554">
    <property type="entry name" value="ANAPC2"/>
</dbReference>
<evidence type="ECO:0000259" key="8">
    <source>
        <dbReference type="PROSITE" id="PS50069"/>
    </source>
</evidence>
<organism evidence="9 10">
    <name type="scientific">Elliptochloris bilobata</name>
    <dbReference type="NCBI Taxonomy" id="381761"/>
    <lineage>
        <taxon>Eukaryota</taxon>
        <taxon>Viridiplantae</taxon>
        <taxon>Chlorophyta</taxon>
        <taxon>core chlorophytes</taxon>
        <taxon>Trebouxiophyceae</taxon>
        <taxon>Trebouxiophyceae incertae sedis</taxon>
        <taxon>Elliptochloris clade</taxon>
        <taxon>Elliptochloris</taxon>
    </lineage>
</organism>
<keyword evidence="3" id="KW-0498">Mitosis</keyword>
<dbReference type="InterPro" id="IPR057975">
    <property type="entry name" value="TPR_ANAPC2"/>
</dbReference>
<evidence type="ECO:0000256" key="6">
    <source>
        <dbReference type="PROSITE-ProRule" id="PRU00330"/>
    </source>
</evidence>
<comment type="similarity">
    <text evidence="6">Belongs to the cullin family.</text>
</comment>
<dbReference type="InterPro" id="IPR059120">
    <property type="entry name" value="Cullin-like_AB"/>
</dbReference>
<evidence type="ECO:0000256" key="3">
    <source>
        <dbReference type="ARBA" id="ARBA00022776"/>
    </source>
</evidence>
<evidence type="ECO:0000256" key="7">
    <source>
        <dbReference type="SAM" id="MobiDB-lite"/>
    </source>
</evidence>
<comment type="caution">
    <text evidence="9">The sequence shown here is derived from an EMBL/GenBank/DDBJ whole genome shotgun (WGS) entry which is preliminary data.</text>
</comment>
<keyword evidence="10" id="KW-1185">Reference proteome</keyword>
<dbReference type="Gene3D" id="1.20.1310.10">
    <property type="entry name" value="Cullin Repeats"/>
    <property type="match status" value="1"/>
</dbReference>
<dbReference type="GO" id="GO:0031625">
    <property type="term" value="F:ubiquitin protein ligase binding"/>
    <property type="evidence" value="ECO:0007669"/>
    <property type="project" value="InterPro"/>
</dbReference>
<dbReference type="InterPro" id="IPR036388">
    <property type="entry name" value="WH-like_DNA-bd_sf"/>
</dbReference>
<dbReference type="GO" id="GO:0051301">
    <property type="term" value="P:cell division"/>
    <property type="evidence" value="ECO:0007669"/>
    <property type="project" value="UniProtKB-KW"/>
</dbReference>
<dbReference type="InterPro" id="IPR016158">
    <property type="entry name" value="Cullin_homology"/>
</dbReference>
<feature type="compositionally biased region" description="Acidic residues" evidence="7">
    <location>
        <begin position="740"/>
        <end position="749"/>
    </location>
</feature>
<evidence type="ECO:0000256" key="1">
    <source>
        <dbReference type="ARBA" id="ARBA00016068"/>
    </source>
</evidence>